<dbReference type="RefSeq" id="WP_379662192.1">
    <property type="nucleotide sequence ID" value="NZ_JBHUDG010000012.1"/>
</dbReference>
<dbReference type="InterPro" id="IPR016181">
    <property type="entry name" value="Acyl_CoA_acyltransferase"/>
</dbReference>
<gene>
    <name evidence="2" type="ORF">ACFSAH_07995</name>
</gene>
<keyword evidence="2" id="KW-0012">Acyltransferase</keyword>
<reference evidence="3" key="1">
    <citation type="journal article" date="2019" name="Int. J. Syst. Evol. Microbiol.">
        <title>The Global Catalogue of Microorganisms (GCM) 10K type strain sequencing project: providing services to taxonomists for standard genome sequencing and annotation.</title>
        <authorList>
            <consortium name="The Broad Institute Genomics Platform"/>
            <consortium name="The Broad Institute Genome Sequencing Center for Infectious Disease"/>
            <person name="Wu L."/>
            <person name="Ma J."/>
        </authorList>
    </citation>
    <scope>NUCLEOTIDE SEQUENCE [LARGE SCALE GENOMIC DNA]</scope>
    <source>
        <strain evidence="3">CCUG 53762</strain>
    </source>
</reference>
<proteinExistence type="predicted"/>
<dbReference type="Gene3D" id="3.40.630.30">
    <property type="match status" value="1"/>
</dbReference>
<feature type="domain" description="N-acetyltransferase" evidence="1">
    <location>
        <begin position="1"/>
        <end position="154"/>
    </location>
</feature>
<keyword evidence="3" id="KW-1185">Reference proteome</keyword>
<dbReference type="GO" id="GO:0016746">
    <property type="term" value="F:acyltransferase activity"/>
    <property type="evidence" value="ECO:0007669"/>
    <property type="project" value="UniProtKB-KW"/>
</dbReference>
<dbReference type="Proteomes" id="UP001597118">
    <property type="component" value="Unassembled WGS sequence"/>
</dbReference>
<sequence>MKITKYTELNNKQKERILELWNNEYPEKLAYNSVSDFENYLNKLTEQNHYFLLDKSEEINGWATTFIRENEKWFAIIVSEKLHGKGFGTKILNELKNNENTLNGWVIDHDSDKKLNGNFYQSPLKFYLKNEFEMLSETRLELEIMSAVKIKWTK</sequence>
<evidence type="ECO:0000313" key="3">
    <source>
        <dbReference type="Proteomes" id="UP001597118"/>
    </source>
</evidence>
<dbReference type="SUPFAM" id="SSF55729">
    <property type="entry name" value="Acyl-CoA N-acyltransferases (Nat)"/>
    <property type="match status" value="1"/>
</dbReference>
<dbReference type="EC" id="2.3.1.-" evidence="2"/>
<name>A0ABW4IC56_9SPHI</name>
<evidence type="ECO:0000313" key="2">
    <source>
        <dbReference type="EMBL" id="MFD1629813.1"/>
    </source>
</evidence>
<dbReference type="EMBL" id="JBHUDG010000012">
    <property type="protein sequence ID" value="MFD1629813.1"/>
    <property type="molecule type" value="Genomic_DNA"/>
</dbReference>
<protein>
    <submittedName>
        <fullName evidence="2">GNAT family N-acetyltransferase</fullName>
        <ecNumber evidence="2">2.3.1.-</ecNumber>
    </submittedName>
</protein>
<dbReference type="PROSITE" id="PS51186">
    <property type="entry name" value="GNAT"/>
    <property type="match status" value="1"/>
</dbReference>
<dbReference type="InterPro" id="IPR000182">
    <property type="entry name" value="GNAT_dom"/>
</dbReference>
<accession>A0ABW4IC56</accession>
<evidence type="ECO:0000259" key="1">
    <source>
        <dbReference type="PROSITE" id="PS51186"/>
    </source>
</evidence>
<dbReference type="Pfam" id="PF00583">
    <property type="entry name" value="Acetyltransf_1"/>
    <property type="match status" value="1"/>
</dbReference>
<comment type="caution">
    <text evidence="2">The sequence shown here is derived from an EMBL/GenBank/DDBJ whole genome shotgun (WGS) entry which is preliminary data.</text>
</comment>
<organism evidence="2 3">
    <name type="scientific">Pseudopedobacter beijingensis</name>
    <dbReference type="NCBI Taxonomy" id="1207056"/>
    <lineage>
        <taxon>Bacteria</taxon>
        <taxon>Pseudomonadati</taxon>
        <taxon>Bacteroidota</taxon>
        <taxon>Sphingobacteriia</taxon>
        <taxon>Sphingobacteriales</taxon>
        <taxon>Sphingobacteriaceae</taxon>
        <taxon>Pseudopedobacter</taxon>
    </lineage>
</organism>
<keyword evidence="2" id="KW-0808">Transferase</keyword>